<organism evidence="1 2">
    <name type="scientific">Pythium insidiosum</name>
    <name type="common">Pythiosis disease agent</name>
    <dbReference type="NCBI Taxonomy" id="114742"/>
    <lineage>
        <taxon>Eukaryota</taxon>
        <taxon>Sar</taxon>
        <taxon>Stramenopiles</taxon>
        <taxon>Oomycota</taxon>
        <taxon>Peronosporomycetes</taxon>
        <taxon>Pythiales</taxon>
        <taxon>Pythiaceae</taxon>
        <taxon>Pythium</taxon>
    </lineage>
</organism>
<evidence type="ECO:0000313" key="2">
    <source>
        <dbReference type="Proteomes" id="UP001209570"/>
    </source>
</evidence>
<keyword evidence="2" id="KW-1185">Reference proteome</keyword>
<gene>
    <name evidence="1" type="ORF">P43SY_002702</name>
</gene>
<dbReference type="Proteomes" id="UP001209570">
    <property type="component" value="Unassembled WGS sequence"/>
</dbReference>
<accession>A0AAD5MCU6</accession>
<reference evidence="1" key="1">
    <citation type="submission" date="2021-12" db="EMBL/GenBank/DDBJ databases">
        <title>Prjna785345.</title>
        <authorList>
            <person name="Rujirawat T."/>
            <person name="Krajaejun T."/>
        </authorList>
    </citation>
    <scope>NUCLEOTIDE SEQUENCE</scope>
    <source>
        <strain evidence="1">Pi057C3</strain>
    </source>
</reference>
<name>A0AAD5MCU6_PYTIN</name>
<dbReference type="AlphaFoldDB" id="A0AAD5MCU6"/>
<evidence type="ECO:0000313" key="1">
    <source>
        <dbReference type="EMBL" id="KAJ0410370.1"/>
    </source>
</evidence>
<sequence>MSLAPFLVGVAVGGIRYGVVKYQLQEREDVVFYSVDQVKESFQPVKRTQAQQERYVPLRSREHEYYTYVREGWNAKVFAFRDSVVDLFRAK</sequence>
<dbReference type="EMBL" id="JAKCXM010000001">
    <property type="protein sequence ID" value="KAJ0410370.1"/>
    <property type="molecule type" value="Genomic_DNA"/>
</dbReference>
<protein>
    <submittedName>
        <fullName evidence="1">Uncharacterized protein</fullName>
    </submittedName>
</protein>
<comment type="caution">
    <text evidence="1">The sequence shown here is derived from an EMBL/GenBank/DDBJ whole genome shotgun (WGS) entry which is preliminary data.</text>
</comment>
<proteinExistence type="predicted"/>